<feature type="binding site" evidence="15">
    <location>
        <begin position="153"/>
        <end position="157"/>
    </location>
    <ligand>
        <name>GTP</name>
        <dbReference type="ChEBI" id="CHEBI:37565"/>
        <label>1</label>
    </ligand>
</feature>
<dbReference type="GO" id="GO:0015093">
    <property type="term" value="F:ferrous iron transmembrane transporter activity"/>
    <property type="evidence" value="ECO:0007669"/>
    <property type="project" value="UniProtKB-UniRule"/>
</dbReference>
<dbReference type="Pfam" id="PF07670">
    <property type="entry name" value="Gate"/>
    <property type="match status" value="2"/>
</dbReference>
<evidence type="ECO:0000256" key="5">
    <source>
        <dbReference type="ARBA" id="ARBA00022496"/>
    </source>
</evidence>
<feature type="binding site" evidence="16">
    <location>
        <position position="142"/>
    </location>
    <ligand>
        <name>Mg(2+)</name>
        <dbReference type="ChEBI" id="CHEBI:18420"/>
        <label>2</label>
    </ligand>
</feature>
<feature type="binding site" evidence="15">
    <location>
        <begin position="233"/>
        <end position="236"/>
    </location>
    <ligand>
        <name>GTP</name>
        <dbReference type="ChEBI" id="CHEBI:37565"/>
        <label>1</label>
    </ligand>
</feature>
<feature type="region of interest" description="Disordered" evidence="18">
    <location>
        <begin position="73"/>
        <end position="120"/>
    </location>
</feature>
<keyword evidence="3 17" id="KW-0813">Transport</keyword>
<dbReference type="Gene3D" id="2.30.30.90">
    <property type="match status" value="1"/>
</dbReference>
<evidence type="ECO:0000256" key="13">
    <source>
        <dbReference type="ARBA" id="ARBA00023136"/>
    </source>
</evidence>
<feature type="binding site" evidence="16">
    <location>
        <position position="139"/>
    </location>
    <ligand>
        <name>Mg(2+)</name>
        <dbReference type="ChEBI" id="CHEBI:18420"/>
        <label>2</label>
    </ligand>
</feature>
<keyword evidence="8 15" id="KW-0547">Nucleotide-binding</keyword>
<evidence type="ECO:0000256" key="7">
    <source>
        <dbReference type="ARBA" id="ARBA00022692"/>
    </source>
</evidence>
<dbReference type="InterPro" id="IPR050860">
    <property type="entry name" value="FeoB_GTPase"/>
</dbReference>
<keyword evidence="4" id="KW-1003">Cell membrane</keyword>
<dbReference type="InterPro" id="IPR030389">
    <property type="entry name" value="G_FEOB_dom"/>
</dbReference>
<feature type="transmembrane region" description="Helical" evidence="17">
    <location>
        <begin position="470"/>
        <end position="494"/>
    </location>
</feature>
<dbReference type="EMBL" id="PPTS01000002">
    <property type="protein sequence ID" value="RDB66293.1"/>
    <property type="molecule type" value="Genomic_DNA"/>
</dbReference>
<dbReference type="InterPro" id="IPR008988">
    <property type="entry name" value="Transcriptional_repressor_C"/>
</dbReference>
<feature type="binding site" evidence="15">
    <location>
        <begin position="173"/>
        <end position="176"/>
    </location>
    <ligand>
        <name>GTP</name>
        <dbReference type="ChEBI" id="CHEBI:37565"/>
        <label>1</label>
    </ligand>
</feature>
<feature type="transmembrane region" description="Helical" evidence="17">
    <location>
        <begin position="638"/>
        <end position="657"/>
    </location>
</feature>
<protein>
    <recommendedName>
        <fullName evidence="14 17">Ferrous iron transport protein B</fullName>
    </recommendedName>
</protein>
<feature type="transmembrane region" description="Helical" evidence="17">
    <location>
        <begin position="580"/>
        <end position="600"/>
    </location>
</feature>
<feature type="domain" description="FeoB-type G" evidence="19">
    <location>
        <begin position="121"/>
        <end position="282"/>
    </location>
</feature>
<evidence type="ECO:0000256" key="1">
    <source>
        <dbReference type="ARBA" id="ARBA00003926"/>
    </source>
</evidence>
<dbReference type="GO" id="GO:0005525">
    <property type="term" value="F:GTP binding"/>
    <property type="evidence" value="ECO:0007669"/>
    <property type="project" value="UniProtKB-KW"/>
</dbReference>
<dbReference type="Pfam" id="PF17910">
    <property type="entry name" value="FeoB_Cyto"/>
    <property type="match status" value="1"/>
</dbReference>
<evidence type="ECO:0000256" key="8">
    <source>
        <dbReference type="ARBA" id="ARBA00022741"/>
    </source>
</evidence>
<dbReference type="PANTHER" id="PTHR43185:SF1">
    <property type="entry name" value="FE(2+) TRANSPORTER FEOB"/>
    <property type="match status" value="1"/>
</dbReference>
<dbReference type="SUPFAM" id="SSF52540">
    <property type="entry name" value="P-loop containing nucleoside triphosphate hydrolases"/>
    <property type="match status" value="1"/>
</dbReference>
<feature type="transmembrane region" description="Helical" evidence="17">
    <location>
        <begin position="791"/>
        <end position="810"/>
    </location>
</feature>
<dbReference type="SMART" id="SM00899">
    <property type="entry name" value="FeoA"/>
    <property type="match status" value="1"/>
</dbReference>
<dbReference type="GO" id="GO:0046914">
    <property type="term" value="F:transition metal ion binding"/>
    <property type="evidence" value="ECO:0007669"/>
    <property type="project" value="InterPro"/>
</dbReference>
<keyword evidence="5 17" id="KW-0410">Iron transport</keyword>
<dbReference type="InterPro" id="IPR038157">
    <property type="entry name" value="FeoA_core_dom"/>
</dbReference>
<evidence type="ECO:0000256" key="4">
    <source>
        <dbReference type="ARBA" id="ARBA00022475"/>
    </source>
</evidence>
<evidence type="ECO:0000256" key="11">
    <source>
        <dbReference type="ARBA" id="ARBA00023065"/>
    </source>
</evidence>
<keyword evidence="10 17" id="KW-0408">Iron</keyword>
<dbReference type="InterPro" id="IPR041069">
    <property type="entry name" value="FeoB_Cyto"/>
</dbReference>
<proteinExistence type="inferred from homology"/>
<feature type="transmembrane region" description="Helical" evidence="17">
    <location>
        <begin position="514"/>
        <end position="538"/>
    </location>
</feature>
<dbReference type="FunFam" id="3.40.50.300:FF:000426">
    <property type="entry name" value="Ferrous iron transport protein B"/>
    <property type="match status" value="1"/>
</dbReference>
<keyword evidence="21" id="KW-1185">Reference proteome</keyword>
<dbReference type="SUPFAM" id="SSF50037">
    <property type="entry name" value="C-terminal domain of transcriptional repressors"/>
    <property type="match status" value="1"/>
</dbReference>
<evidence type="ECO:0000256" key="17">
    <source>
        <dbReference type="RuleBase" id="RU362098"/>
    </source>
</evidence>
<evidence type="ECO:0000256" key="10">
    <source>
        <dbReference type="ARBA" id="ARBA00023004"/>
    </source>
</evidence>
<sequence length="864" mass="92415">MGTLNDLPIGKTATVVAVGGEGSLRQHFLDMGIIPQADVAMVKHAPMGDPVEVRIHGYELTLRRDDARKIEVADEREADAERLGGARPRRSFAERVEHPGLGEGGKFHDKDAEHPLPEGEPVTFALVGNQNCGKTTLFNQLTGANQHVGNFPGVTVDRKDGRIRGHAEAVVTDLPGIYSLSPYSSEEVVTRQFLLDEHPRGIINIVDATNVERNLYLTMQLLELGVPMVVALNMMDEVEGNGGTIRVNEMEQLLGVPVVPISASKNEGIGELVDHALHVARYQEPPVCQDFCAADAHGGAVHRCLHGIMALVGDHAERAGIPVRFAASKLAEGDALVLEKLALDDNERQMLGHIVRQLEEERGLDRAAAIADMRFAFIGKVCDECVVRPRESREHARSMALDRLLTGTFTAIPAFVAIMALVFWLTFNVVGAWLSEMLDAGIGWLTDVVANALAAAQVNEVLQSLVIDGVFNGVGSVVGFLPTIVTLFFFLSLLEDSGYMARVAFVMDKLLRKIGLSGRSIVPMLVGFGCTVPAVMAARTLPSERDRKMTIMLTPFMSCSAKLPIYAFFTAAFFPATGAVVMVGLYFGGIAVGVLAALALRRSLFSGEAVPFVMELPNYRMPSARNVGQLLWEKAKDFLERAFTIIFLATIVIWFLQTFDFGLNVVADSADSMLAVAAGWISPVFAPLGFDDWRISTALVTGVMAKESVVSTLSILFGSTASLVAALTPLAALGLLVFCLLYTPCVAAIASVRRELGGRWALAMVFGQFAVAWLAALAVRGAGLALELPAGQAWSLAVGAAVVVAVVLVLRRLARRRRAGVGGCGAGCSGGCAGCSATTCAGCAQEGESRPKPPDAETLAESRR</sequence>
<dbReference type="InterPro" id="IPR011642">
    <property type="entry name" value="Gate_dom"/>
</dbReference>
<dbReference type="InterPro" id="IPR027417">
    <property type="entry name" value="P-loop_NTPase"/>
</dbReference>
<keyword evidence="7 17" id="KW-0812">Transmembrane</keyword>
<evidence type="ECO:0000256" key="2">
    <source>
        <dbReference type="ARBA" id="ARBA00004429"/>
    </source>
</evidence>
<dbReference type="PROSITE" id="PS51711">
    <property type="entry name" value="G_FEOB"/>
    <property type="match status" value="1"/>
</dbReference>
<evidence type="ECO:0000256" key="18">
    <source>
        <dbReference type="SAM" id="MobiDB-lite"/>
    </source>
</evidence>
<dbReference type="Gene3D" id="3.40.50.300">
    <property type="entry name" value="P-loop containing nucleotide triphosphate hydrolases"/>
    <property type="match status" value="1"/>
</dbReference>
<dbReference type="InterPro" id="IPR003373">
    <property type="entry name" value="Fe2_transport_prot-B"/>
</dbReference>
<dbReference type="GeneID" id="78358804"/>
<evidence type="ECO:0000256" key="15">
    <source>
        <dbReference type="PIRSR" id="PIRSR603373-1"/>
    </source>
</evidence>
<evidence type="ECO:0000256" key="9">
    <source>
        <dbReference type="ARBA" id="ARBA00022989"/>
    </source>
</evidence>
<dbReference type="AlphaFoldDB" id="A0A369M3G6"/>
<keyword evidence="13 17" id="KW-0472">Membrane</keyword>
<evidence type="ECO:0000256" key="6">
    <source>
        <dbReference type="ARBA" id="ARBA00022519"/>
    </source>
</evidence>
<dbReference type="NCBIfam" id="TIGR00437">
    <property type="entry name" value="feoB"/>
    <property type="match status" value="1"/>
</dbReference>
<feature type="transmembrane region" description="Helical" evidence="17">
    <location>
        <begin position="760"/>
        <end position="779"/>
    </location>
</feature>
<keyword evidence="16" id="KW-0479">Metal-binding</keyword>
<evidence type="ECO:0000256" key="16">
    <source>
        <dbReference type="PIRSR" id="PIRSR603373-2"/>
    </source>
</evidence>
<dbReference type="RefSeq" id="WP_114568400.1">
    <property type="nucleotide sequence ID" value="NZ_CABMMS010000002.1"/>
</dbReference>
<dbReference type="Pfam" id="PF02421">
    <property type="entry name" value="FeoB_N"/>
    <property type="match status" value="1"/>
</dbReference>
<dbReference type="Pfam" id="PF07664">
    <property type="entry name" value="FeoB_C"/>
    <property type="match status" value="1"/>
</dbReference>
<dbReference type="GO" id="GO:0005886">
    <property type="term" value="C:plasma membrane"/>
    <property type="evidence" value="ECO:0007669"/>
    <property type="project" value="UniProtKB-SubCell"/>
</dbReference>
<organism evidence="20 21">
    <name type="scientific">Gordonibacter pamelaeae</name>
    <dbReference type="NCBI Taxonomy" id="471189"/>
    <lineage>
        <taxon>Bacteria</taxon>
        <taxon>Bacillati</taxon>
        <taxon>Actinomycetota</taxon>
        <taxon>Coriobacteriia</taxon>
        <taxon>Eggerthellales</taxon>
        <taxon>Eggerthellaceae</taxon>
        <taxon>Gordonibacter</taxon>
    </lineage>
</organism>
<evidence type="ECO:0000259" key="19">
    <source>
        <dbReference type="PROSITE" id="PS51711"/>
    </source>
</evidence>
<keyword evidence="6" id="KW-0997">Cell inner membrane</keyword>
<dbReference type="Proteomes" id="UP000254000">
    <property type="component" value="Unassembled WGS sequence"/>
</dbReference>
<keyword evidence="12 15" id="KW-0342">GTP-binding</keyword>
<name>A0A369M3G6_9ACTN</name>
<evidence type="ECO:0000256" key="3">
    <source>
        <dbReference type="ARBA" id="ARBA00022448"/>
    </source>
</evidence>
<keyword evidence="16" id="KW-0460">Magnesium</keyword>
<feature type="transmembrane region" description="Helical" evidence="17">
    <location>
        <begin position="550"/>
        <end position="574"/>
    </location>
</feature>
<dbReference type="InterPro" id="IPR007167">
    <property type="entry name" value="Fe-transptr_FeoA-like"/>
</dbReference>
<feature type="binding site" evidence="16">
    <location>
        <position position="143"/>
    </location>
    <ligand>
        <name>Mg(2+)</name>
        <dbReference type="ChEBI" id="CHEBI:18420"/>
        <label>2</label>
    </ligand>
</feature>
<comment type="function">
    <text evidence="1 17">Probable transporter of a GTP-driven Fe(2+) uptake system.</text>
</comment>
<evidence type="ECO:0000313" key="21">
    <source>
        <dbReference type="Proteomes" id="UP000254000"/>
    </source>
</evidence>
<reference evidence="20 21" key="1">
    <citation type="journal article" date="2018" name="Elife">
        <title>Discovery and characterization of a prevalent human gut bacterial enzyme sufficient for the inactivation of a family of plant toxins.</title>
        <authorList>
            <person name="Koppel N."/>
            <person name="Bisanz J.E."/>
            <person name="Pandelia M.E."/>
            <person name="Turnbaugh P.J."/>
            <person name="Balskus E.P."/>
        </authorList>
    </citation>
    <scope>NUCLEOTIDE SEQUENCE [LARGE SCALE GENOMIC DNA]</scope>
    <source>
        <strain evidence="20 21">3C</strain>
    </source>
</reference>
<evidence type="ECO:0000256" key="12">
    <source>
        <dbReference type="ARBA" id="ARBA00023134"/>
    </source>
</evidence>
<dbReference type="CDD" id="cd01879">
    <property type="entry name" value="FeoB"/>
    <property type="match status" value="1"/>
</dbReference>
<feature type="transmembrane region" description="Helical" evidence="17">
    <location>
        <begin position="404"/>
        <end position="425"/>
    </location>
</feature>
<evidence type="ECO:0000256" key="14">
    <source>
        <dbReference type="NCBIfam" id="TIGR00437"/>
    </source>
</evidence>
<comment type="caution">
    <text evidence="20">The sequence shown here is derived from an EMBL/GenBank/DDBJ whole genome shotgun (WGS) entry which is preliminary data.</text>
</comment>
<evidence type="ECO:0000313" key="20">
    <source>
        <dbReference type="EMBL" id="RDB66293.1"/>
    </source>
</evidence>
<feature type="compositionally biased region" description="Basic and acidic residues" evidence="18">
    <location>
        <begin position="847"/>
        <end position="864"/>
    </location>
</feature>
<gene>
    <name evidence="20" type="primary">feoB</name>
    <name evidence="20" type="ORF">C1877_03635</name>
</gene>
<feature type="binding site" evidence="15">
    <location>
        <begin position="128"/>
        <end position="135"/>
    </location>
    <ligand>
        <name>GTP</name>
        <dbReference type="ChEBI" id="CHEBI:37565"/>
        <label>1</label>
    </ligand>
</feature>
<dbReference type="Gene3D" id="1.10.287.1770">
    <property type="match status" value="1"/>
</dbReference>
<keyword evidence="11" id="KW-0406">Ion transport</keyword>
<feature type="region of interest" description="Disordered" evidence="18">
    <location>
        <begin position="843"/>
        <end position="864"/>
    </location>
</feature>
<feature type="compositionally biased region" description="Basic and acidic residues" evidence="18">
    <location>
        <begin position="73"/>
        <end position="84"/>
    </location>
</feature>
<accession>A0A369M3G6</accession>
<dbReference type="OrthoDB" id="9809127at2"/>
<comment type="similarity">
    <text evidence="17">Belongs to the TRAFAC class TrmE-Era-EngA-EngB-Septin-like GTPase superfamily. FeoB GTPase (TC 9.A.8) family.</text>
</comment>
<dbReference type="Pfam" id="PF04023">
    <property type="entry name" value="FeoA"/>
    <property type="match status" value="1"/>
</dbReference>
<keyword evidence="9 17" id="KW-1133">Transmembrane helix</keyword>
<dbReference type="InterPro" id="IPR011640">
    <property type="entry name" value="Fe2_transport_prot_B_C"/>
</dbReference>
<feature type="compositionally biased region" description="Basic and acidic residues" evidence="18">
    <location>
        <begin position="91"/>
        <end position="117"/>
    </location>
</feature>
<dbReference type="PANTHER" id="PTHR43185">
    <property type="entry name" value="FERROUS IRON TRANSPORT PROTEIN B"/>
    <property type="match status" value="1"/>
</dbReference>
<comment type="subcellular location">
    <subcellularLocation>
        <location evidence="2 17">Cell inner membrane</location>
        <topology evidence="2 17">Multi-pass membrane protein</topology>
    </subcellularLocation>
</comment>